<gene>
    <name evidence="2" type="ORF">OVY01_15925</name>
</gene>
<dbReference type="Proteomes" id="UP001082899">
    <property type="component" value="Unassembled WGS sequence"/>
</dbReference>
<evidence type="ECO:0000313" key="3">
    <source>
        <dbReference type="Proteomes" id="UP001082899"/>
    </source>
</evidence>
<evidence type="ECO:0000313" key="2">
    <source>
        <dbReference type="EMBL" id="MCY0388670.1"/>
    </source>
</evidence>
<keyword evidence="3" id="KW-1185">Reference proteome</keyword>
<name>A0ABT3ZRW2_9BURK</name>
<organism evidence="2 3">
    <name type="scientific">Robbsia betulipollinis</name>
    <dbReference type="NCBI Taxonomy" id="2981849"/>
    <lineage>
        <taxon>Bacteria</taxon>
        <taxon>Pseudomonadati</taxon>
        <taxon>Pseudomonadota</taxon>
        <taxon>Betaproteobacteria</taxon>
        <taxon>Burkholderiales</taxon>
        <taxon>Burkholderiaceae</taxon>
        <taxon>Robbsia</taxon>
    </lineage>
</organism>
<evidence type="ECO:0000256" key="1">
    <source>
        <dbReference type="SAM" id="MobiDB-lite"/>
    </source>
</evidence>
<dbReference type="EMBL" id="JAPMXC010000005">
    <property type="protein sequence ID" value="MCY0388670.1"/>
    <property type="molecule type" value="Genomic_DNA"/>
</dbReference>
<accession>A0ABT3ZRW2</accession>
<dbReference type="RefSeq" id="WP_267848552.1">
    <property type="nucleotide sequence ID" value="NZ_JAPMXC010000005.1"/>
</dbReference>
<comment type="caution">
    <text evidence="2">The sequence shown here is derived from an EMBL/GenBank/DDBJ whole genome shotgun (WGS) entry which is preliminary data.</text>
</comment>
<reference evidence="2" key="1">
    <citation type="submission" date="2022-11" db="EMBL/GenBank/DDBJ databases">
        <title>Robbsia betulipollinis sp. nov., isolated from pollen of birch (Betula pendula).</title>
        <authorList>
            <person name="Shi H."/>
            <person name="Ambika Manirajan B."/>
            <person name="Ratering S."/>
            <person name="Geissler-Plaum R."/>
            <person name="Schnell S."/>
        </authorList>
    </citation>
    <scope>NUCLEOTIDE SEQUENCE</scope>
    <source>
        <strain evidence="2">Bb-Pol-6</strain>
    </source>
</reference>
<feature type="region of interest" description="Disordered" evidence="1">
    <location>
        <begin position="35"/>
        <end position="57"/>
    </location>
</feature>
<proteinExistence type="predicted"/>
<protein>
    <submittedName>
        <fullName evidence="2">Uncharacterized protein</fullName>
    </submittedName>
</protein>
<sequence>MVDLERLKQHPEQATPEDVSELIRLLELARVALPSYADGQTPRPDGEIGDIKSVPRQ</sequence>